<proteinExistence type="predicted"/>
<keyword evidence="2" id="KW-1185">Reference proteome</keyword>
<dbReference type="AlphaFoldDB" id="A0A1M2VPW5"/>
<accession>A0A1M2VPW5</accession>
<protein>
    <submittedName>
        <fullName evidence="1">Uncharacterized protein</fullName>
    </submittedName>
</protein>
<sequence length="74" mass="7708">VTSSTAPAAAARSSGIVNVCLKTVCLKIPEVRGRALGEVLGSWRRPFRGPRDKYPSPLAAAMGKPTCAKGNIAE</sequence>
<feature type="non-terminal residue" evidence="1">
    <location>
        <position position="1"/>
    </location>
</feature>
<gene>
    <name evidence="1" type="ORF">TRAPUB_13924</name>
</gene>
<reference evidence="1 2" key="1">
    <citation type="submission" date="2016-10" db="EMBL/GenBank/DDBJ databases">
        <title>Genome sequence of the basidiomycete white-rot fungus Trametes pubescens.</title>
        <authorList>
            <person name="Makela M.R."/>
            <person name="Granchi Z."/>
            <person name="Peng M."/>
            <person name="De Vries R.P."/>
            <person name="Grigoriev I."/>
            <person name="Riley R."/>
            <person name="Hilden K."/>
        </authorList>
    </citation>
    <scope>NUCLEOTIDE SEQUENCE [LARGE SCALE GENOMIC DNA]</scope>
    <source>
        <strain evidence="1 2">FBCC735</strain>
    </source>
</reference>
<dbReference type="Proteomes" id="UP000184267">
    <property type="component" value="Unassembled WGS sequence"/>
</dbReference>
<evidence type="ECO:0000313" key="1">
    <source>
        <dbReference type="EMBL" id="OJT09600.1"/>
    </source>
</evidence>
<organism evidence="1 2">
    <name type="scientific">Trametes pubescens</name>
    <name type="common">White-rot fungus</name>
    <dbReference type="NCBI Taxonomy" id="154538"/>
    <lineage>
        <taxon>Eukaryota</taxon>
        <taxon>Fungi</taxon>
        <taxon>Dikarya</taxon>
        <taxon>Basidiomycota</taxon>
        <taxon>Agaricomycotina</taxon>
        <taxon>Agaricomycetes</taxon>
        <taxon>Polyporales</taxon>
        <taxon>Polyporaceae</taxon>
        <taxon>Trametes</taxon>
    </lineage>
</organism>
<comment type="caution">
    <text evidence="1">The sequence shown here is derived from an EMBL/GenBank/DDBJ whole genome shotgun (WGS) entry which is preliminary data.</text>
</comment>
<dbReference type="EMBL" id="MNAD01000896">
    <property type="protein sequence ID" value="OJT09600.1"/>
    <property type="molecule type" value="Genomic_DNA"/>
</dbReference>
<evidence type="ECO:0000313" key="2">
    <source>
        <dbReference type="Proteomes" id="UP000184267"/>
    </source>
</evidence>
<name>A0A1M2VPW5_TRAPU</name>